<gene>
    <name evidence="2" type="ORF">Tdes44962_MAKER06169</name>
</gene>
<feature type="region of interest" description="Disordered" evidence="1">
    <location>
        <begin position="820"/>
        <end position="870"/>
    </location>
</feature>
<feature type="region of interest" description="Disordered" evidence="1">
    <location>
        <begin position="133"/>
        <end position="184"/>
    </location>
</feature>
<protein>
    <submittedName>
        <fullName evidence="2">Uncharacterized protein</fullName>
    </submittedName>
</protein>
<feature type="region of interest" description="Disordered" evidence="1">
    <location>
        <begin position="614"/>
        <end position="671"/>
    </location>
</feature>
<feature type="region of interest" description="Disordered" evidence="1">
    <location>
        <begin position="728"/>
        <end position="767"/>
    </location>
</feature>
<proteinExistence type="predicted"/>
<feature type="compositionally biased region" description="Low complexity" evidence="1">
    <location>
        <begin position="853"/>
        <end position="870"/>
    </location>
</feature>
<keyword evidence="3" id="KW-1185">Reference proteome</keyword>
<sequence>MSIFSGQASYIDDSFGSVYAHVEDETTSEVSGINGPRSGRWSVSTRNSRYSEIDDRTPTVWNGSTARSDTGQSQAHRRQSALDGNLLRKLAAVTLEEKAQAARLVQAPEPGVESVVSKHSMGAPSVVERERPKGFFVPPNIKPRRTFDKPEPKPGHQHATACPPSSVHSVTHGKPSRGAQDRPMELSRGLKKFNVTGNSDQDIIPQLPLLRKYPATFSSDVAHAHRPAPAQIASRVVSPKRELGVVRQATSAADVKECHGRLQEVEVDRTEVARAAAKALMPGELLTPDKPASIKPNTPPKHASVQSVHSSSKDSGVEFGGLWSHAPPASTHSKHSAAASCKSLHDAVKQITANSNASRSISEALAKQNASVHVGKPPSVQGSGYLDMFEQTPSQSIHSIQQSVASKKSLRDAVKQISANSDSIEASNGGWDDAIRHDTPKSTSGKHSGNDWNGNTMASRHSTKAGNDGWDDTNQRVSSKSRSEDRSGYGCGGIAPASRHSTRGGKSGKEDPIQQTTCDTRSARHSDNGWEDHMSAAKQTTKGSIGGWGNDGFGAVFEEKAASHHSSRGSRVSGNLAQAVRHVSINSDREEAHGRGQAHRSLGQNVCDNAAWAQHSGSQNGSTPASHANSSSEKNGSQKSGSTKNGDGGSKDAIGLGGVSEEPATSHCSSCASEMSKEELIDAIIQARAESRQAASNGGWNEIGQGWTQGHSSVRSTVRQCPVVESRQKEAAGGLAGKDGWGASVHNSASSKRSSKPSRISVAAPEEGPTIFAGGGWISPHPLSEASMPQERIALPAEYAKAVAGGIEKNEMTYEDWKAVQRSGSAAESLRSRPASDRSSRHSDHSSCQRAAQGSSISQSGSQHSGLTEAAAARYQAELAAIVQQGPPASVVKNSKAGVDLKMPWD</sequence>
<organism evidence="2 3">
    <name type="scientific">Teratosphaeria destructans</name>
    <dbReference type="NCBI Taxonomy" id="418781"/>
    <lineage>
        <taxon>Eukaryota</taxon>
        <taxon>Fungi</taxon>
        <taxon>Dikarya</taxon>
        <taxon>Ascomycota</taxon>
        <taxon>Pezizomycotina</taxon>
        <taxon>Dothideomycetes</taxon>
        <taxon>Dothideomycetidae</taxon>
        <taxon>Mycosphaerellales</taxon>
        <taxon>Teratosphaeriaceae</taxon>
        <taxon>Teratosphaeria</taxon>
    </lineage>
</organism>
<feature type="compositionally biased region" description="Basic and acidic residues" evidence="1">
    <location>
        <begin position="830"/>
        <end position="847"/>
    </location>
</feature>
<evidence type="ECO:0000313" key="3">
    <source>
        <dbReference type="Proteomes" id="UP001138500"/>
    </source>
</evidence>
<dbReference type="EMBL" id="RIBY02002567">
    <property type="protein sequence ID" value="KAH9809309.1"/>
    <property type="molecule type" value="Genomic_DNA"/>
</dbReference>
<comment type="caution">
    <text evidence="2">The sequence shown here is derived from an EMBL/GenBank/DDBJ whole genome shotgun (WGS) entry which is preliminary data.</text>
</comment>
<feature type="compositionally biased region" description="Polar residues" evidence="1">
    <location>
        <begin position="441"/>
        <end position="460"/>
    </location>
</feature>
<dbReference type="AlphaFoldDB" id="A0A9W7VY43"/>
<feature type="compositionally biased region" description="Basic and acidic residues" evidence="1">
    <location>
        <begin position="145"/>
        <end position="154"/>
    </location>
</feature>
<evidence type="ECO:0000256" key="1">
    <source>
        <dbReference type="SAM" id="MobiDB-lite"/>
    </source>
</evidence>
<accession>A0A9W7VY43</accession>
<reference evidence="2 3" key="2">
    <citation type="journal article" date="2021" name="Curr. Genet.">
        <title>Genetic response to nitrogen starvation in the aggressive Eucalyptus foliar pathogen Teratosphaeria destructans.</title>
        <authorList>
            <person name="Havenga M."/>
            <person name="Wingfield B.D."/>
            <person name="Wingfield M.J."/>
            <person name="Dreyer L.L."/>
            <person name="Roets F."/>
            <person name="Aylward J."/>
        </authorList>
    </citation>
    <scope>NUCLEOTIDE SEQUENCE [LARGE SCALE GENOMIC DNA]</scope>
    <source>
        <strain evidence="2">CMW44962</strain>
    </source>
</reference>
<feature type="compositionally biased region" description="Low complexity" evidence="1">
    <location>
        <begin position="324"/>
        <end position="338"/>
    </location>
</feature>
<feature type="compositionally biased region" description="Low complexity" evidence="1">
    <location>
        <begin position="743"/>
        <end position="762"/>
    </location>
</feature>
<name>A0A9W7VY43_9PEZI</name>
<dbReference type="Proteomes" id="UP001138500">
    <property type="component" value="Unassembled WGS sequence"/>
</dbReference>
<feature type="compositionally biased region" description="Polar residues" evidence="1">
    <location>
        <begin position="59"/>
        <end position="74"/>
    </location>
</feature>
<feature type="compositionally biased region" description="Polar residues" evidence="1">
    <location>
        <begin position="615"/>
        <end position="645"/>
    </location>
</feature>
<evidence type="ECO:0000313" key="2">
    <source>
        <dbReference type="EMBL" id="KAH9809309.1"/>
    </source>
</evidence>
<dbReference type="OrthoDB" id="3899138at2759"/>
<feature type="region of interest" description="Disordered" evidence="1">
    <location>
        <begin position="421"/>
        <end position="529"/>
    </location>
</feature>
<feature type="region of interest" description="Disordered" evidence="1">
    <location>
        <begin position="283"/>
        <end position="338"/>
    </location>
</feature>
<reference evidence="2 3" key="1">
    <citation type="journal article" date="2018" name="IMA Fungus">
        <title>IMA Genome-F 10: Nine draft genome sequences of Claviceps purpurea s.lat., including C. arundinis, C. humidiphila, and C. cf. spartinae, pseudomolecules for the pitch canker pathogen Fusarium circinatum, draft genome of Davidsoniella eucalypti, Grosmannia galeiformis, Quambalaria eucalypti, and Teratosphaeria destructans.</title>
        <authorList>
            <person name="Wingfield B.D."/>
            <person name="Liu M."/>
            <person name="Nguyen H.D."/>
            <person name="Lane F.A."/>
            <person name="Morgan S.W."/>
            <person name="De Vos L."/>
            <person name="Wilken P.M."/>
            <person name="Duong T.A."/>
            <person name="Aylward J."/>
            <person name="Coetzee M.P."/>
            <person name="Dadej K."/>
            <person name="De Beer Z.W."/>
            <person name="Findlay W."/>
            <person name="Havenga M."/>
            <person name="Kolarik M."/>
            <person name="Menzies J.G."/>
            <person name="Naidoo K."/>
            <person name="Pochopski O."/>
            <person name="Shoukouhi P."/>
            <person name="Santana Q.C."/>
            <person name="Seifert K.A."/>
            <person name="Soal N."/>
            <person name="Steenkamp E.T."/>
            <person name="Tatham C.T."/>
            <person name="van der Nest M.A."/>
            <person name="Wingfield M.J."/>
        </authorList>
    </citation>
    <scope>NUCLEOTIDE SEQUENCE [LARGE SCALE GENOMIC DNA]</scope>
    <source>
        <strain evidence="2">CMW44962</strain>
    </source>
</reference>
<feature type="region of interest" description="Disordered" evidence="1">
    <location>
        <begin position="25"/>
        <end position="81"/>
    </location>
</feature>